<dbReference type="Gene3D" id="3.40.640.10">
    <property type="entry name" value="Type I PLP-dependent aspartate aminotransferase-like (Major domain)"/>
    <property type="match status" value="1"/>
</dbReference>
<dbReference type="InterPro" id="IPR015421">
    <property type="entry name" value="PyrdxlP-dep_Trfase_major"/>
</dbReference>
<evidence type="ECO:0000313" key="1">
    <source>
        <dbReference type="EMBL" id="MDT8901411.1"/>
    </source>
</evidence>
<proteinExistence type="predicted"/>
<dbReference type="Proteomes" id="UP001254848">
    <property type="component" value="Unassembled WGS sequence"/>
</dbReference>
<reference evidence="1 2" key="1">
    <citation type="submission" date="2023-07" db="EMBL/GenBank/DDBJ databases">
        <title>The novel representative of Negativicutes class, Anaeroselena agilis gen. nov. sp. nov.</title>
        <authorList>
            <person name="Prokofeva M.I."/>
            <person name="Elcheninov A.G."/>
            <person name="Klyukina A."/>
            <person name="Kublanov I.V."/>
            <person name="Frolov E.N."/>
            <person name="Podosokorskaya O.A."/>
        </authorList>
    </citation>
    <scope>NUCLEOTIDE SEQUENCE [LARGE SCALE GENOMIC DNA]</scope>
    <source>
        <strain evidence="1 2">4137-cl</strain>
    </source>
</reference>
<gene>
    <name evidence="1" type="ORF">Q4T40_09185</name>
</gene>
<protein>
    <submittedName>
        <fullName evidence="1">Methionine gamma-lyase family protein</fullName>
    </submittedName>
</protein>
<dbReference type="PANTHER" id="PTHR46658">
    <property type="entry name" value="CYS OR MET METABOLISM PYRIDOXAL-PHOSPHATE-DEPENDENT ENZYME"/>
    <property type="match status" value="1"/>
</dbReference>
<sequence>MNDLPDNLKALTRAALDEAAPVFAGLDAVARDNTARILDAFRRHQVGDFHFRATTGYGYGDAGRDKLDEVWADIFGAEKALVRAHFVSGTHALAAVLFGLLRPGDELLSVTGAPYDTMQTVIGHPQASPGSLADYGITYREVPLTDDGEVDGAGVAAAISAKTKLVLIQRSRGYSLRPPLSVAAIGRACAHVKRCQPDCVCFVDNCYGEFVESSEPTAAGADIIAGSLIKNPGGGIAPAGGYIAGRADLVELAACRLTAPGIGSELGATLADNRLLFQGLFLAPHTVAQALKGAVFAASLFAKLGYNTLPSYDAPRSDIIQAIELGSADKMVAFCRGLQRWSPVDAHVVPEPSAMPGYSDAVVMAGGTFVQGSSIELSADGPLRPPFAVYLQGGLTFEHAVLGITGAARAVGNS</sequence>
<dbReference type="PANTHER" id="PTHR46658:SF1">
    <property type="entry name" value="CYS OR MET METABOLISM PYRIDOXAL-PHOSPHATE-DEPENDENT ENZYME"/>
    <property type="match status" value="1"/>
</dbReference>
<keyword evidence="2" id="KW-1185">Reference proteome</keyword>
<dbReference type="InterPro" id="IPR015424">
    <property type="entry name" value="PyrdxlP-dep_Trfase"/>
</dbReference>
<accession>A0ABU3NX69</accession>
<dbReference type="SUPFAM" id="SSF53383">
    <property type="entry name" value="PLP-dependent transferases"/>
    <property type="match status" value="1"/>
</dbReference>
<name>A0ABU3NX69_9FIRM</name>
<dbReference type="Pfam" id="PF06838">
    <property type="entry name" value="Met_gamma_lyase"/>
    <property type="match status" value="1"/>
</dbReference>
<organism evidence="1 2">
    <name type="scientific">Anaeroselena agilis</name>
    <dbReference type="NCBI Taxonomy" id="3063788"/>
    <lineage>
        <taxon>Bacteria</taxon>
        <taxon>Bacillati</taxon>
        <taxon>Bacillota</taxon>
        <taxon>Negativicutes</taxon>
        <taxon>Acetonemataceae</taxon>
        <taxon>Anaeroselena</taxon>
    </lineage>
</organism>
<dbReference type="RefSeq" id="WP_413779921.1">
    <property type="nucleotide sequence ID" value="NZ_JAUOZS010000001.1"/>
</dbReference>
<dbReference type="EMBL" id="JAUOZS010000001">
    <property type="protein sequence ID" value="MDT8901411.1"/>
    <property type="molecule type" value="Genomic_DNA"/>
</dbReference>
<comment type="caution">
    <text evidence="1">The sequence shown here is derived from an EMBL/GenBank/DDBJ whole genome shotgun (WGS) entry which is preliminary data.</text>
</comment>
<dbReference type="Gene3D" id="3.90.1150.60">
    <property type="entry name" value="Methioning gamme-lyase, C-terminal domain"/>
    <property type="match status" value="1"/>
</dbReference>
<dbReference type="InterPro" id="IPR009651">
    <property type="entry name" value="Met_g_lyase_put"/>
</dbReference>
<evidence type="ECO:0000313" key="2">
    <source>
        <dbReference type="Proteomes" id="UP001254848"/>
    </source>
</evidence>